<feature type="region of interest" description="Disordered" evidence="1">
    <location>
        <begin position="298"/>
        <end position="318"/>
    </location>
</feature>
<gene>
    <name evidence="4" type="ORF">Adu01nite_23790</name>
</gene>
<dbReference type="EMBL" id="BOML01000019">
    <property type="protein sequence ID" value="GIE01029.1"/>
    <property type="molecule type" value="Genomic_DNA"/>
</dbReference>
<feature type="transmembrane region" description="Helical" evidence="2">
    <location>
        <begin position="266"/>
        <end position="288"/>
    </location>
</feature>
<evidence type="ECO:0000256" key="3">
    <source>
        <dbReference type="SAM" id="SignalP"/>
    </source>
</evidence>
<keyword evidence="5" id="KW-1185">Reference proteome</keyword>
<evidence type="ECO:0000313" key="5">
    <source>
        <dbReference type="Proteomes" id="UP000637628"/>
    </source>
</evidence>
<keyword evidence="2" id="KW-0812">Transmembrane</keyword>
<keyword evidence="2" id="KW-0472">Membrane</keyword>
<feature type="signal peptide" evidence="3">
    <location>
        <begin position="1"/>
        <end position="23"/>
    </location>
</feature>
<sequence length="318" mass="33863">MRTLLAFAAVAALLAGTAAPAGAAPTTSGSADFSVSTSAEPVTPDADGVVHTQLTVANNGVHDLTVKLRSVGVKPLDDGRTDLTDDSDPVWSASVTVAPALELAAHTYRRVPVTIRVPAALLPDIYLLGFVAEAQPVEPGAAVRIYHRIGALVSLQLAGARQRRLETTFEPNGFITIGSSFDGSFDVHNVGDAAAMARTQVQLGSEATLQTGDGMQLIPSQTYRHVTFSYRVRGFFLFARPQAQVLYGNGTPALQTVTADGLPLLVIPWFTLILLGLVAVALTAYLVWLRRRRAAARTERDAARHRPGRHSAKPAWAR</sequence>
<protein>
    <recommendedName>
        <fullName evidence="6">DUF916 domain-containing protein</fullName>
    </recommendedName>
</protein>
<evidence type="ECO:0000313" key="4">
    <source>
        <dbReference type="EMBL" id="GIE01029.1"/>
    </source>
</evidence>
<accession>A0ABQ3YU76</accession>
<evidence type="ECO:0000256" key="1">
    <source>
        <dbReference type="SAM" id="MobiDB-lite"/>
    </source>
</evidence>
<evidence type="ECO:0008006" key="6">
    <source>
        <dbReference type="Google" id="ProtNLM"/>
    </source>
</evidence>
<dbReference type="RefSeq" id="WP_203726616.1">
    <property type="nucleotide sequence ID" value="NZ_BAAATX010000003.1"/>
</dbReference>
<proteinExistence type="predicted"/>
<keyword evidence="3" id="KW-0732">Signal</keyword>
<name>A0ABQ3YU76_9ACTN</name>
<organism evidence="4 5">
    <name type="scientific">Paractinoplanes durhamensis</name>
    <dbReference type="NCBI Taxonomy" id="113563"/>
    <lineage>
        <taxon>Bacteria</taxon>
        <taxon>Bacillati</taxon>
        <taxon>Actinomycetota</taxon>
        <taxon>Actinomycetes</taxon>
        <taxon>Micromonosporales</taxon>
        <taxon>Micromonosporaceae</taxon>
        <taxon>Paractinoplanes</taxon>
    </lineage>
</organism>
<comment type="caution">
    <text evidence="4">The sequence shown here is derived from an EMBL/GenBank/DDBJ whole genome shotgun (WGS) entry which is preliminary data.</text>
</comment>
<keyword evidence="2" id="KW-1133">Transmembrane helix</keyword>
<feature type="chain" id="PRO_5045983941" description="DUF916 domain-containing protein" evidence="3">
    <location>
        <begin position="24"/>
        <end position="318"/>
    </location>
</feature>
<reference evidence="4 5" key="1">
    <citation type="submission" date="2021-01" db="EMBL/GenBank/DDBJ databases">
        <title>Whole genome shotgun sequence of Actinoplanes durhamensis NBRC 14914.</title>
        <authorList>
            <person name="Komaki H."/>
            <person name="Tamura T."/>
        </authorList>
    </citation>
    <scope>NUCLEOTIDE SEQUENCE [LARGE SCALE GENOMIC DNA]</scope>
    <source>
        <strain evidence="4 5">NBRC 14914</strain>
    </source>
</reference>
<dbReference type="Proteomes" id="UP000637628">
    <property type="component" value="Unassembled WGS sequence"/>
</dbReference>
<evidence type="ECO:0000256" key="2">
    <source>
        <dbReference type="SAM" id="Phobius"/>
    </source>
</evidence>